<feature type="transmembrane region" description="Helical" evidence="1">
    <location>
        <begin position="12"/>
        <end position="31"/>
    </location>
</feature>
<protein>
    <submittedName>
        <fullName evidence="2">Uncharacterized protein</fullName>
    </submittedName>
</protein>
<dbReference type="EMBL" id="CT573072">
    <property type="protein sequence ID" value="CAJ72303.1"/>
    <property type="molecule type" value="Genomic_DNA"/>
</dbReference>
<accession>Q1PYZ5</accession>
<name>Q1PYZ5_KUEST</name>
<proteinExistence type="predicted"/>
<evidence type="ECO:0000313" key="2">
    <source>
        <dbReference type="EMBL" id="CAJ72303.1"/>
    </source>
</evidence>
<organism evidence="2">
    <name type="scientific">Kuenenia stuttgartiensis</name>
    <dbReference type="NCBI Taxonomy" id="174633"/>
    <lineage>
        <taxon>Bacteria</taxon>
        <taxon>Pseudomonadati</taxon>
        <taxon>Planctomycetota</taxon>
        <taxon>Candidatus Brocadiia</taxon>
        <taxon>Candidatus Brocadiales</taxon>
        <taxon>Candidatus Brocadiaceae</taxon>
        <taxon>Candidatus Kuenenia</taxon>
    </lineage>
</organism>
<reference evidence="2" key="2">
    <citation type="submission" date="2006-01" db="EMBL/GenBank/DDBJ databases">
        <authorList>
            <person name="Genoscope"/>
        </authorList>
    </citation>
    <scope>NUCLEOTIDE SEQUENCE</scope>
</reference>
<sequence length="53" mass="6196">MDNLCQDIFTSLYIIVLFAGFFGNLTVKCMLNRDQRSEIRGRRSEAWCLTSDF</sequence>
<dbReference type="AlphaFoldDB" id="Q1PYZ5"/>
<reference evidence="2" key="1">
    <citation type="journal article" date="2006" name="Nature">
        <title>Deciphering the evolution and metabolism of an anammox bacterium from a community genome.</title>
        <authorList>
            <person name="Strous M."/>
            <person name="Pelletier E."/>
            <person name="Mangenot S."/>
            <person name="Rattei T."/>
            <person name="Lehner A."/>
            <person name="Taylor M.W."/>
            <person name="Horn M."/>
            <person name="Daims H."/>
            <person name="Bartol-Mavel D."/>
            <person name="Wincker P."/>
            <person name="Barbe V."/>
            <person name="Fonknechten N."/>
            <person name="Vallenet D."/>
            <person name="Segurens B."/>
            <person name="Schenowitz-Truong C."/>
            <person name="Medigue C."/>
            <person name="Collingro A."/>
            <person name="Snel B."/>
            <person name="Dutilh B.E."/>
            <person name="OpDenCamp H.J.M."/>
            <person name="vanDerDrift C."/>
            <person name="Cirpus I."/>
            <person name="vanDePas-Schoonen K.T."/>
            <person name="Harhangi H.R."/>
            <person name="vanNiftrik L."/>
            <person name="Schmid M."/>
            <person name="Keltjens J."/>
            <person name="vanDeVossenberg J."/>
            <person name="Kartal B."/>
            <person name="Meier H."/>
            <person name="Frishman D."/>
            <person name="Huynen M.A."/>
            <person name="Mewes H."/>
            <person name="Weissenbach J."/>
            <person name="Jetten M.S.M."/>
            <person name="Wagner M."/>
            <person name="LePaslier D."/>
        </authorList>
    </citation>
    <scope>NUCLEOTIDE SEQUENCE</scope>
</reference>
<keyword evidence="1" id="KW-1133">Transmembrane helix</keyword>
<keyword evidence="1" id="KW-0472">Membrane</keyword>
<gene>
    <name evidence="2" type="ORF">kustd1558</name>
</gene>
<evidence type="ECO:0000256" key="1">
    <source>
        <dbReference type="SAM" id="Phobius"/>
    </source>
</evidence>
<keyword evidence="1" id="KW-0812">Transmembrane</keyword>